<evidence type="ECO:0000313" key="2">
    <source>
        <dbReference type="EMBL" id="CAF1189091.1"/>
    </source>
</evidence>
<accession>A0A814VJ25</accession>
<organism evidence="2 5">
    <name type="scientific">Adineta steineri</name>
    <dbReference type="NCBI Taxonomy" id="433720"/>
    <lineage>
        <taxon>Eukaryota</taxon>
        <taxon>Metazoa</taxon>
        <taxon>Spiralia</taxon>
        <taxon>Gnathifera</taxon>
        <taxon>Rotifera</taxon>
        <taxon>Eurotatoria</taxon>
        <taxon>Bdelloidea</taxon>
        <taxon>Adinetida</taxon>
        <taxon>Adinetidae</taxon>
        <taxon>Adineta</taxon>
    </lineage>
</organism>
<dbReference type="EMBL" id="CAJNOM010000470">
    <property type="protein sequence ID" value="CAF1455856.1"/>
    <property type="molecule type" value="Genomic_DNA"/>
</dbReference>
<dbReference type="OrthoDB" id="10259057at2759"/>
<evidence type="ECO:0000313" key="5">
    <source>
        <dbReference type="Proteomes" id="UP000663877"/>
    </source>
</evidence>
<feature type="region of interest" description="Disordered" evidence="1">
    <location>
        <begin position="1"/>
        <end position="46"/>
    </location>
</feature>
<dbReference type="Proteomes" id="UP000663832">
    <property type="component" value="Unassembled WGS sequence"/>
</dbReference>
<dbReference type="Proteomes" id="UP000663877">
    <property type="component" value="Unassembled WGS sequence"/>
</dbReference>
<evidence type="ECO:0000313" key="4">
    <source>
        <dbReference type="Proteomes" id="UP000663832"/>
    </source>
</evidence>
<feature type="compositionally biased region" description="Polar residues" evidence="1">
    <location>
        <begin position="1"/>
        <end position="15"/>
    </location>
</feature>
<comment type="caution">
    <text evidence="2">The sequence shown here is derived from an EMBL/GenBank/DDBJ whole genome shotgun (WGS) entry which is preliminary data.</text>
</comment>
<evidence type="ECO:0000256" key="1">
    <source>
        <dbReference type="SAM" id="MobiDB-lite"/>
    </source>
</evidence>
<protein>
    <submittedName>
        <fullName evidence="2">Uncharacterized protein</fullName>
    </submittedName>
</protein>
<dbReference type="EMBL" id="CAJNOI010000215">
    <property type="protein sequence ID" value="CAF1189091.1"/>
    <property type="molecule type" value="Genomic_DNA"/>
</dbReference>
<name>A0A814VJ25_9BILA</name>
<keyword evidence="4" id="KW-1185">Reference proteome</keyword>
<evidence type="ECO:0000313" key="3">
    <source>
        <dbReference type="EMBL" id="CAF1455856.1"/>
    </source>
</evidence>
<sequence>MESFFQRMSSIVLRSNTKEDMDEEDNERRRHFRHLQERRRSAPDIRRRGLLNDRLVRIPDQKGTSEEQIPMHLTAVTSSPWEKQFNSIR</sequence>
<feature type="compositionally biased region" description="Basic and acidic residues" evidence="1">
    <location>
        <begin position="34"/>
        <end position="46"/>
    </location>
</feature>
<reference evidence="2" key="1">
    <citation type="submission" date="2021-02" db="EMBL/GenBank/DDBJ databases">
        <authorList>
            <person name="Nowell W R."/>
        </authorList>
    </citation>
    <scope>NUCLEOTIDE SEQUENCE</scope>
</reference>
<gene>
    <name evidence="2" type="ORF">BJG266_LOCUS26226</name>
    <name evidence="3" type="ORF">QVE165_LOCUS40604</name>
</gene>
<proteinExistence type="predicted"/>
<dbReference type="AlphaFoldDB" id="A0A814VJ25"/>